<dbReference type="CDD" id="cd00198">
    <property type="entry name" value="vWFA"/>
    <property type="match status" value="1"/>
</dbReference>
<dbReference type="AlphaFoldDB" id="A0A372IRV7"/>
<comment type="caution">
    <text evidence="2">The sequence shown here is derived from an EMBL/GenBank/DDBJ whole genome shotgun (WGS) entry which is preliminary data.</text>
</comment>
<gene>
    <name evidence="2" type="ORF">D0Y96_05660</name>
</gene>
<accession>A0A372IRV7</accession>
<dbReference type="Gene3D" id="3.40.50.410">
    <property type="entry name" value="von Willebrand factor, type A domain"/>
    <property type="match status" value="1"/>
</dbReference>
<reference evidence="2 3" key="1">
    <citation type="submission" date="2018-08" db="EMBL/GenBank/DDBJ databases">
        <title>Acidipila sp. 4G-K13, an acidobacterium isolated from forest soil.</title>
        <authorList>
            <person name="Gao Z.-H."/>
            <person name="Qiu L.-H."/>
        </authorList>
    </citation>
    <scope>NUCLEOTIDE SEQUENCE [LARGE SCALE GENOMIC DNA]</scope>
    <source>
        <strain evidence="2 3">4G-K13</strain>
    </source>
</reference>
<dbReference type="SMART" id="SM00327">
    <property type="entry name" value="VWA"/>
    <property type="match status" value="1"/>
</dbReference>
<protein>
    <submittedName>
        <fullName evidence="2">VWA domain-containing protein</fullName>
    </submittedName>
</protein>
<evidence type="ECO:0000259" key="1">
    <source>
        <dbReference type="SMART" id="SM00327"/>
    </source>
</evidence>
<dbReference type="SUPFAM" id="SSF53300">
    <property type="entry name" value="vWA-like"/>
    <property type="match status" value="1"/>
</dbReference>
<organism evidence="2 3">
    <name type="scientific">Paracidobacterium acidisoli</name>
    <dbReference type="NCBI Taxonomy" id="2303751"/>
    <lineage>
        <taxon>Bacteria</taxon>
        <taxon>Pseudomonadati</taxon>
        <taxon>Acidobacteriota</taxon>
        <taxon>Terriglobia</taxon>
        <taxon>Terriglobales</taxon>
        <taxon>Acidobacteriaceae</taxon>
        <taxon>Paracidobacterium</taxon>
    </lineage>
</organism>
<dbReference type="InterPro" id="IPR017802">
    <property type="entry name" value="VWFA-rel_acidobac-type"/>
</dbReference>
<proteinExistence type="predicted"/>
<dbReference type="InterPro" id="IPR002035">
    <property type="entry name" value="VWF_A"/>
</dbReference>
<feature type="domain" description="VWFA" evidence="1">
    <location>
        <begin position="126"/>
        <end position="300"/>
    </location>
</feature>
<dbReference type="Proteomes" id="UP000264702">
    <property type="component" value="Unassembled WGS sequence"/>
</dbReference>
<dbReference type="EMBL" id="QVQT01000002">
    <property type="protein sequence ID" value="RFU17618.1"/>
    <property type="molecule type" value="Genomic_DNA"/>
</dbReference>
<name>A0A372IRV7_9BACT</name>
<dbReference type="Pfam" id="PF13519">
    <property type="entry name" value="VWA_2"/>
    <property type="match status" value="1"/>
</dbReference>
<evidence type="ECO:0000313" key="3">
    <source>
        <dbReference type="Proteomes" id="UP000264702"/>
    </source>
</evidence>
<dbReference type="InterPro" id="IPR036465">
    <property type="entry name" value="vWFA_dom_sf"/>
</dbReference>
<sequence length="356" mass="38967">MPLAHRHPQKDRAHLEERALRGWSRVVRRRALPGRAHAAGPPETESGAAPLKLCAGITGLLLCASLYAGAQQPPPIHVDVRLVNVFVNVTDPAGAPVGGLAKDDFLLTQDGHPQTISYFERQSEMPLSLVLAIDTSGSVQKDLPLEKYAAHNFVHALLRPVDRLDLMDVNSDVREVVGFTSNLRRIDAGIENLTTGPATALYNAIWLASQRLTPLSGRRVLVVISDGSNTVSGVDYQQALEEAVRGEVMVYSLIDLPIVADAGRDTGGEHALIALSQETGGKYYYAEAGNLEKAFQKISEDLRTQYLIGYYPVRHSSFSDFHRISVTLKDPPQPPYTLRYRTGYYSAPASVPEPPR</sequence>
<dbReference type="NCBIfam" id="TIGR03436">
    <property type="entry name" value="acidobact_VWFA"/>
    <property type="match status" value="1"/>
</dbReference>
<evidence type="ECO:0000313" key="2">
    <source>
        <dbReference type="EMBL" id="RFU17618.1"/>
    </source>
</evidence>
<keyword evidence="3" id="KW-1185">Reference proteome</keyword>